<dbReference type="EMBL" id="WLZY01000002">
    <property type="protein sequence ID" value="NDL56944.1"/>
    <property type="molecule type" value="Genomic_DNA"/>
</dbReference>
<gene>
    <name evidence="1" type="ORF">F7O44_07650</name>
</gene>
<dbReference type="RefSeq" id="WP_162449638.1">
    <property type="nucleotide sequence ID" value="NZ_WLZY01000002.1"/>
</dbReference>
<sequence>MQMSPALRALASAQDGLITRRQALQAGLSPAAIRHALGPRGPWQRFLPGVYVTFTGPLQERHRVRGALLYAGEEAVLTGSAACRGYGMRYVPATPGAVLLVPPYVRRAAIPVATIRRVRSMPVARVIRGIPCAPPERAAIDATHEVDGLRDARAALCEVVQCGLTTVDRLGAEYVRMDPRGLAFARQALADVRAGCRSAPECELRDLVRGSRDLDEPRWNEPLPDAPDLVPDAHYESIRLVLEVESIEWHRFGDAPEATERRRARLASLGWRVLPVSPRRIREEPGAVLSEIRSAINHQLRHAA</sequence>
<evidence type="ECO:0008006" key="3">
    <source>
        <dbReference type="Google" id="ProtNLM"/>
    </source>
</evidence>
<evidence type="ECO:0000313" key="2">
    <source>
        <dbReference type="Proteomes" id="UP000460435"/>
    </source>
</evidence>
<protein>
    <recommendedName>
        <fullName evidence="3">DUF559 domain-containing protein</fullName>
    </recommendedName>
</protein>
<keyword evidence="2" id="KW-1185">Reference proteome</keyword>
<name>A0A7K3M0Z5_9ACTN</name>
<reference evidence="1 2" key="1">
    <citation type="submission" date="2019-11" db="EMBL/GenBank/DDBJ databases">
        <authorList>
            <person name="Li X.-J."/>
            <person name="Feng X.-M."/>
        </authorList>
    </citation>
    <scope>NUCLEOTIDE SEQUENCE [LARGE SCALE GENOMIC DNA]</scope>
    <source>
        <strain evidence="1 2">XMNu-373</strain>
    </source>
</reference>
<organism evidence="1 2">
    <name type="scientific">Phytoactinopolyspora mesophila</name>
    <dbReference type="NCBI Taxonomy" id="2650750"/>
    <lineage>
        <taxon>Bacteria</taxon>
        <taxon>Bacillati</taxon>
        <taxon>Actinomycetota</taxon>
        <taxon>Actinomycetes</taxon>
        <taxon>Jiangellales</taxon>
        <taxon>Jiangellaceae</taxon>
        <taxon>Phytoactinopolyspora</taxon>
    </lineage>
</organism>
<evidence type="ECO:0000313" key="1">
    <source>
        <dbReference type="EMBL" id="NDL56944.1"/>
    </source>
</evidence>
<dbReference type="SUPFAM" id="SSF52980">
    <property type="entry name" value="Restriction endonuclease-like"/>
    <property type="match status" value="1"/>
</dbReference>
<comment type="caution">
    <text evidence="1">The sequence shown here is derived from an EMBL/GenBank/DDBJ whole genome shotgun (WGS) entry which is preliminary data.</text>
</comment>
<dbReference type="InterPro" id="IPR011335">
    <property type="entry name" value="Restrct_endonuc-II-like"/>
</dbReference>
<dbReference type="AlphaFoldDB" id="A0A7K3M0Z5"/>
<accession>A0A7K3M0Z5</accession>
<dbReference type="Proteomes" id="UP000460435">
    <property type="component" value="Unassembled WGS sequence"/>
</dbReference>
<proteinExistence type="predicted"/>